<proteinExistence type="predicted"/>
<protein>
    <submittedName>
        <fullName evidence="2">DUF19 domain-containing protein</fullName>
    </submittedName>
</protein>
<reference evidence="1" key="1">
    <citation type="submission" date="2014-07" db="EMBL/GenBank/DDBJ databases">
        <authorList>
            <person name="Martin A.A"/>
            <person name="De Silva N."/>
        </authorList>
    </citation>
    <scope>NUCLEOTIDE SEQUENCE</scope>
</reference>
<dbReference type="PANTHER" id="PTHR35014:SF1">
    <property type="entry name" value="INFECTION RESPONSE PROTEIN"/>
    <property type="match status" value="1"/>
</dbReference>
<dbReference type="WBParaSite" id="SVE_0655000.1">
    <property type="protein sequence ID" value="SVE_0655000.1"/>
    <property type="gene ID" value="SVE_0655000"/>
</dbReference>
<evidence type="ECO:0000313" key="1">
    <source>
        <dbReference type="Proteomes" id="UP000035680"/>
    </source>
</evidence>
<accession>A0A0K0FCI5</accession>
<organism evidence="1 2">
    <name type="scientific">Strongyloides venezuelensis</name>
    <name type="common">Threadworm</name>
    <dbReference type="NCBI Taxonomy" id="75913"/>
    <lineage>
        <taxon>Eukaryota</taxon>
        <taxon>Metazoa</taxon>
        <taxon>Ecdysozoa</taxon>
        <taxon>Nematoda</taxon>
        <taxon>Chromadorea</taxon>
        <taxon>Rhabditida</taxon>
        <taxon>Tylenchina</taxon>
        <taxon>Panagrolaimomorpha</taxon>
        <taxon>Strongyloidoidea</taxon>
        <taxon>Strongyloididae</taxon>
        <taxon>Strongyloides</taxon>
    </lineage>
</organism>
<dbReference type="Proteomes" id="UP000035680">
    <property type="component" value="Unassembled WGS sequence"/>
</dbReference>
<dbReference type="PANTHER" id="PTHR35014">
    <property type="entry name" value="INFECTION RESPONSE PROTEIN-RELATED"/>
    <property type="match status" value="1"/>
</dbReference>
<reference evidence="2" key="2">
    <citation type="submission" date="2015-08" db="UniProtKB">
        <authorList>
            <consortium name="WormBaseParasite"/>
        </authorList>
    </citation>
    <scope>IDENTIFICATION</scope>
</reference>
<name>A0A0K0FCI5_STRVS</name>
<sequence length="217" mass="24818">MHNFIQFLSIVNIGSNLSTSTCPPYTYTNVANCYRSYLENFNLTIGPNVEFPDYQTFESNREKLQSTSEVIDFINDCYIRNRLASCLGIDTYCINPDDLSKIGKFKNNDNFLYASDYSMTSYECTTGYKYMINNYNCLINVKYLFQDQISDCINNYVKNIPIEGQCLAINNYINCFDAVYSTHCGEKAGDLFCNILTIGNNIQFPKCNGKLMTCNPL</sequence>
<keyword evidence="1" id="KW-1185">Reference proteome</keyword>
<dbReference type="AlphaFoldDB" id="A0A0K0FCI5"/>
<evidence type="ECO:0000313" key="2">
    <source>
        <dbReference type="WBParaSite" id="SVE_0655000.1"/>
    </source>
</evidence>